<dbReference type="InterPro" id="IPR053876">
    <property type="entry name" value="Phage_int_M"/>
</dbReference>
<dbReference type="PROSITE" id="PS51898">
    <property type="entry name" value="TYR_RECOMBINASE"/>
    <property type="match status" value="1"/>
</dbReference>
<evidence type="ECO:0000313" key="8">
    <source>
        <dbReference type="EMBL" id="BDV43408.1"/>
    </source>
</evidence>
<evidence type="ECO:0000313" key="9">
    <source>
        <dbReference type="Proteomes" id="UP001317705"/>
    </source>
</evidence>
<sequence length="422" mass="48239">MPKRIAPLSETQVRNAKPKDKEYKLMDGFGLFLLVTPTSGKLWRFDYRLGDKRKTMALGAYPEVSLAEARQRREDAKKLLANGVDPGEIKKAQKAAVISSNEKSLEVVARAWHAGKVEGWAESHAKTTMERLEKNIFPWLGAMPVSEIKLSDIKPVLHRIEERAPESARRMYVALNMIFRYCVASEFIGRNPFEGLKPKDIMRREPIEKHFPALTQPHELAPLLRAIDDFKGSFVVKCALQLAPLVFVRPGELRHAEWSEIDFDKAEWNIPIEKMKLSTKEKIKRKGDFHCVPLSRQAMEIFKAIQPLTGRSPYVFPGARSYFRPMSEAALTAAIHRMGFQGEMTWHGFRAVARTLIDEVLQIRPDFIEHQLAHAVRDALGRAYNRTSHLAERKKMMQQWADYLDGLKTGAKVIRISDRTAK</sequence>
<accession>A0ABM8ELI3</accession>
<feature type="domain" description="Tyr recombinase" evidence="6">
    <location>
        <begin position="209"/>
        <end position="402"/>
    </location>
</feature>
<dbReference type="InterPro" id="IPR050808">
    <property type="entry name" value="Phage_Integrase"/>
</dbReference>
<keyword evidence="2" id="KW-0229">DNA integration</keyword>
<name>A0ABM8ELI3_9BACT</name>
<dbReference type="Pfam" id="PF13356">
    <property type="entry name" value="Arm-DNA-bind_3"/>
    <property type="match status" value="1"/>
</dbReference>
<evidence type="ECO:0000259" key="6">
    <source>
        <dbReference type="PROSITE" id="PS51898"/>
    </source>
</evidence>
<dbReference type="EMBL" id="AP027151">
    <property type="protein sequence ID" value="BDV43408.1"/>
    <property type="molecule type" value="Genomic_DNA"/>
</dbReference>
<comment type="similarity">
    <text evidence="1">Belongs to the 'phage' integrase family.</text>
</comment>
<dbReference type="InterPro" id="IPR010998">
    <property type="entry name" value="Integrase_recombinase_N"/>
</dbReference>
<dbReference type="Proteomes" id="UP001317705">
    <property type="component" value="Chromosome"/>
</dbReference>
<evidence type="ECO:0000256" key="3">
    <source>
        <dbReference type="ARBA" id="ARBA00023125"/>
    </source>
</evidence>
<evidence type="ECO:0000259" key="7">
    <source>
        <dbReference type="PROSITE" id="PS51900"/>
    </source>
</evidence>
<dbReference type="PANTHER" id="PTHR30629">
    <property type="entry name" value="PROPHAGE INTEGRASE"/>
    <property type="match status" value="1"/>
</dbReference>
<evidence type="ECO:0000256" key="1">
    <source>
        <dbReference type="ARBA" id="ARBA00008857"/>
    </source>
</evidence>
<dbReference type="InterPro" id="IPR025166">
    <property type="entry name" value="Integrase_DNA_bind_dom"/>
</dbReference>
<evidence type="ECO:0000256" key="4">
    <source>
        <dbReference type="ARBA" id="ARBA00023172"/>
    </source>
</evidence>
<dbReference type="Gene3D" id="1.10.443.10">
    <property type="entry name" value="Intergrase catalytic core"/>
    <property type="match status" value="1"/>
</dbReference>
<dbReference type="InterPro" id="IPR044068">
    <property type="entry name" value="CB"/>
</dbReference>
<feature type="domain" description="Core-binding (CB)" evidence="7">
    <location>
        <begin position="92"/>
        <end position="183"/>
    </location>
</feature>
<dbReference type="InterPro" id="IPR013762">
    <property type="entry name" value="Integrase-like_cat_sf"/>
</dbReference>
<dbReference type="RefSeq" id="WP_281999512.1">
    <property type="nucleotide sequence ID" value="NZ_AP027151.1"/>
</dbReference>
<dbReference type="InterPro" id="IPR038488">
    <property type="entry name" value="Integrase_DNA-bd_sf"/>
</dbReference>
<dbReference type="CDD" id="cd00801">
    <property type="entry name" value="INT_P4_C"/>
    <property type="match status" value="1"/>
</dbReference>
<dbReference type="InterPro" id="IPR011010">
    <property type="entry name" value="DNA_brk_join_enz"/>
</dbReference>
<protein>
    <submittedName>
        <fullName evidence="8">Integrase</fullName>
    </submittedName>
</protein>
<dbReference type="PROSITE" id="PS51900">
    <property type="entry name" value="CB"/>
    <property type="match status" value="1"/>
</dbReference>
<keyword evidence="9" id="KW-1185">Reference proteome</keyword>
<organism evidence="8 9">
    <name type="scientific">Geotalea uraniireducens</name>
    <dbReference type="NCBI Taxonomy" id="351604"/>
    <lineage>
        <taxon>Bacteria</taxon>
        <taxon>Pseudomonadati</taxon>
        <taxon>Thermodesulfobacteriota</taxon>
        <taxon>Desulfuromonadia</taxon>
        <taxon>Geobacterales</taxon>
        <taxon>Geobacteraceae</taxon>
        <taxon>Geotalea</taxon>
    </lineage>
</organism>
<dbReference type="PANTHER" id="PTHR30629:SF2">
    <property type="entry name" value="PROPHAGE INTEGRASE INTS-RELATED"/>
    <property type="match status" value="1"/>
</dbReference>
<evidence type="ECO:0000256" key="5">
    <source>
        <dbReference type="PROSITE-ProRule" id="PRU01248"/>
    </source>
</evidence>
<dbReference type="SUPFAM" id="SSF56349">
    <property type="entry name" value="DNA breaking-rejoining enzymes"/>
    <property type="match status" value="1"/>
</dbReference>
<dbReference type="Pfam" id="PF00589">
    <property type="entry name" value="Phage_integrase"/>
    <property type="match status" value="1"/>
</dbReference>
<gene>
    <name evidence="8" type="ORF">GURASL_23310</name>
</gene>
<proteinExistence type="inferred from homology"/>
<dbReference type="Pfam" id="PF22022">
    <property type="entry name" value="Phage_int_M"/>
    <property type="match status" value="1"/>
</dbReference>
<keyword evidence="3 5" id="KW-0238">DNA-binding</keyword>
<evidence type="ECO:0000256" key="2">
    <source>
        <dbReference type="ARBA" id="ARBA00022908"/>
    </source>
</evidence>
<reference evidence="8 9" key="1">
    <citation type="submission" date="2022-12" db="EMBL/GenBank/DDBJ databases">
        <title>Polyphasic characterization of Geotalea uranireducens NIT-SL11 newly isolated from a complex of sewage sludge and microbially reduced graphene oxide.</title>
        <authorList>
            <person name="Xie L."/>
            <person name="Yoshida N."/>
            <person name="Meng L."/>
        </authorList>
    </citation>
    <scope>NUCLEOTIDE SEQUENCE [LARGE SCALE GENOMIC DNA]</scope>
    <source>
        <strain evidence="8 9">NIT-SL11</strain>
    </source>
</reference>
<dbReference type="Gene3D" id="1.10.150.130">
    <property type="match status" value="1"/>
</dbReference>
<dbReference type="Gene3D" id="3.30.160.390">
    <property type="entry name" value="Integrase, DNA-binding domain"/>
    <property type="match status" value="1"/>
</dbReference>
<dbReference type="InterPro" id="IPR002104">
    <property type="entry name" value="Integrase_catalytic"/>
</dbReference>
<keyword evidence="4" id="KW-0233">DNA recombination</keyword>